<feature type="region of interest" description="Disordered" evidence="2">
    <location>
        <begin position="183"/>
        <end position="211"/>
    </location>
</feature>
<protein>
    <recommendedName>
        <fullName evidence="4">Yeast cell wall synthesis Kre9/Knh1-like N-terminal domain-containing protein</fullName>
    </recommendedName>
</protein>
<feature type="domain" description="Yeast cell wall synthesis Kre9/Knh1-like N-terminal" evidence="4">
    <location>
        <begin position="25"/>
        <end position="119"/>
    </location>
</feature>
<evidence type="ECO:0000313" key="5">
    <source>
        <dbReference type="EMBL" id="KIM90265.1"/>
    </source>
</evidence>
<feature type="compositionally biased region" description="Polar residues" evidence="2">
    <location>
        <begin position="124"/>
        <end position="136"/>
    </location>
</feature>
<keyword evidence="1 3" id="KW-0732">Signal</keyword>
<proteinExistence type="predicted"/>
<evidence type="ECO:0000259" key="4">
    <source>
        <dbReference type="Pfam" id="PF10342"/>
    </source>
</evidence>
<dbReference type="Pfam" id="PF10342">
    <property type="entry name" value="Kre9_KNH"/>
    <property type="match status" value="1"/>
</dbReference>
<dbReference type="STRING" id="765440.A0A0C3G1T5"/>
<dbReference type="PANTHER" id="PTHR40633:SF1">
    <property type="entry name" value="GPI ANCHORED SERINE-THREONINE RICH PROTEIN (AFU_ORTHOLOGUE AFUA_1G03630)"/>
    <property type="match status" value="1"/>
</dbReference>
<reference evidence="6" key="2">
    <citation type="submission" date="2015-01" db="EMBL/GenBank/DDBJ databases">
        <title>Evolutionary Origins and Diversification of the Mycorrhizal Mutualists.</title>
        <authorList>
            <consortium name="DOE Joint Genome Institute"/>
            <consortium name="Mycorrhizal Genomics Consortium"/>
            <person name="Kohler A."/>
            <person name="Kuo A."/>
            <person name="Nagy L.G."/>
            <person name="Floudas D."/>
            <person name="Copeland A."/>
            <person name="Barry K.W."/>
            <person name="Cichocki N."/>
            <person name="Veneault-Fourrey C."/>
            <person name="LaButti K."/>
            <person name="Lindquist E.A."/>
            <person name="Lipzen A."/>
            <person name="Lundell T."/>
            <person name="Morin E."/>
            <person name="Murat C."/>
            <person name="Riley R."/>
            <person name="Ohm R."/>
            <person name="Sun H."/>
            <person name="Tunlid A."/>
            <person name="Henrissat B."/>
            <person name="Grigoriev I.V."/>
            <person name="Hibbett D.S."/>
            <person name="Martin F."/>
        </authorList>
    </citation>
    <scope>NUCLEOTIDE SEQUENCE [LARGE SCALE GENOMIC DNA]</scope>
    <source>
        <strain evidence="6">F 1598</strain>
    </source>
</reference>
<evidence type="ECO:0000313" key="6">
    <source>
        <dbReference type="Proteomes" id="UP000054166"/>
    </source>
</evidence>
<name>A0A0C3G1T5_PILCF</name>
<dbReference type="PANTHER" id="PTHR40633">
    <property type="entry name" value="MATRIX PROTEIN, PUTATIVE (AFU_ORTHOLOGUE AFUA_8G05410)-RELATED"/>
    <property type="match status" value="1"/>
</dbReference>
<evidence type="ECO:0000256" key="2">
    <source>
        <dbReference type="SAM" id="MobiDB-lite"/>
    </source>
</evidence>
<dbReference type="InParanoid" id="A0A0C3G1T5"/>
<keyword evidence="6" id="KW-1185">Reference proteome</keyword>
<dbReference type="OrthoDB" id="2432613at2759"/>
<sequence length="246" mass="24757">MFPSLALAVLFASSVLVAADPDPTTPGTDAVYKAGTPCPIAWTVDSTGVWKTMTIQLMTGDNLNMVPLTTVSSTVDATNPSAATFSWTCPEVIPNAAIYFYQFTTPASNNTLWTTRFGISSDSGAITAPPNNTQPNGEKIPWGKGALANPAAANPSVAGATPAATTVATSPLTTALSSDLPSSSLLPAATTPETNGTATASSASASSGVGSDASNVNAAMAFSVDGRIFQAMIALSIAATGFTTLL</sequence>
<dbReference type="EMBL" id="KN832973">
    <property type="protein sequence ID" value="KIM90265.1"/>
    <property type="molecule type" value="Genomic_DNA"/>
</dbReference>
<dbReference type="InterPro" id="IPR018466">
    <property type="entry name" value="Kre9/Knh1-like_N"/>
</dbReference>
<evidence type="ECO:0000256" key="1">
    <source>
        <dbReference type="ARBA" id="ARBA00022729"/>
    </source>
</evidence>
<feature type="signal peptide" evidence="3">
    <location>
        <begin position="1"/>
        <end position="19"/>
    </location>
</feature>
<dbReference type="InterPro" id="IPR052982">
    <property type="entry name" value="SRP1/TIP1-like"/>
</dbReference>
<feature type="chain" id="PRO_5002164613" description="Yeast cell wall synthesis Kre9/Knh1-like N-terminal domain-containing protein" evidence="3">
    <location>
        <begin position="20"/>
        <end position="246"/>
    </location>
</feature>
<reference evidence="5 6" key="1">
    <citation type="submission" date="2014-04" db="EMBL/GenBank/DDBJ databases">
        <authorList>
            <consortium name="DOE Joint Genome Institute"/>
            <person name="Kuo A."/>
            <person name="Tarkka M."/>
            <person name="Buscot F."/>
            <person name="Kohler A."/>
            <person name="Nagy L.G."/>
            <person name="Floudas D."/>
            <person name="Copeland A."/>
            <person name="Barry K.W."/>
            <person name="Cichocki N."/>
            <person name="Veneault-Fourrey C."/>
            <person name="LaButti K."/>
            <person name="Lindquist E.A."/>
            <person name="Lipzen A."/>
            <person name="Lundell T."/>
            <person name="Morin E."/>
            <person name="Murat C."/>
            <person name="Sun H."/>
            <person name="Tunlid A."/>
            <person name="Henrissat B."/>
            <person name="Grigoriev I.V."/>
            <person name="Hibbett D.S."/>
            <person name="Martin F."/>
            <person name="Nordberg H.P."/>
            <person name="Cantor M.N."/>
            <person name="Hua S.X."/>
        </authorList>
    </citation>
    <scope>NUCLEOTIDE SEQUENCE [LARGE SCALE GENOMIC DNA]</scope>
    <source>
        <strain evidence="5 6">F 1598</strain>
    </source>
</reference>
<accession>A0A0C3G1T5</accession>
<dbReference type="AlphaFoldDB" id="A0A0C3G1T5"/>
<feature type="region of interest" description="Disordered" evidence="2">
    <location>
        <begin position="124"/>
        <end position="144"/>
    </location>
</feature>
<evidence type="ECO:0000256" key="3">
    <source>
        <dbReference type="SAM" id="SignalP"/>
    </source>
</evidence>
<gene>
    <name evidence="5" type="ORF">PILCRDRAFT_811987</name>
</gene>
<dbReference type="HOGENOM" id="CLU_078127_2_0_1"/>
<dbReference type="Proteomes" id="UP000054166">
    <property type="component" value="Unassembled WGS sequence"/>
</dbReference>
<organism evidence="5 6">
    <name type="scientific">Piloderma croceum (strain F 1598)</name>
    <dbReference type="NCBI Taxonomy" id="765440"/>
    <lineage>
        <taxon>Eukaryota</taxon>
        <taxon>Fungi</taxon>
        <taxon>Dikarya</taxon>
        <taxon>Basidiomycota</taxon>
        <taxon>Agaricomycotina</taxon>
        <taxon>Agaricomycetes</taxon>
        <taxon>Agaricomycetidae</taxon>
        <taxon>Atheliales</taxon>
        <taxon>Atheliaceae</taxon>
        <taxon>Piloderma</taxon>
    </lineage>
</organism>